<feature type="compositionally biased region" description="Basic residues" evidence="1">
    <location>
        <begin position="237"/>
        <end position="250"/>
    </location>
</feature>
<feature type="compositionally biased region" description="Basic and acidic residues" evidence="1">
    <location>
        <begin position="34"/>
        <end position="56"/>
    </location>
</feature>
<protein>
    <submittedName>
        <fullName evidence="2">ABC transporter, permease protein 1 (Cluster 5, nickel/peptides/opines)</fullName>
    </submittedName>
</protein>
<feature type="non-terminal residue" evidence="2">
    <location>
        <position position="313"/>
    </location>
</feature>
<feature type="region of interest" description="Disordered" evidence="1">
    <location>
        <begin position="193"/>
        <end position="313"/>
    </location>
</feature>
<feature type="non-terminal residue" evidence="2">
    <location>
        <position position="1"/>
    </location>
</feature>
<organism evidence="2">
    <name type="scientific">uncultured Acetobacteraceae bacterium</name>
    <dbReference type="NCBI Taxonomy" id="169975"/>
    <lineage>
        <taxon>Bacteria</taxon>
        <taxon>Pseudomonadati</taxon>
        <taxon>Pseudomonadota</taxon>
        <taxon>Alphaproteobacteria</taxon>
        <taxon>Acetobacterales</taxon>
        <taxon>Acetobacteraceae</taxon>
        <taxon>environmental samples</taxon>
    </lineage>
</organism>
<sequence length="313" mass="34011">VRLHRAAHPGDDPGHGDRRAVRVLAALHRAGRPGRGDRRRPSDARRRGAHPPEPRARPALPGAVRRVGVPHPPRRPGRVHLHQPARFHDDRTAGAADPLPHGPHPHPRGHDRGADGRGGGVAAGHADRPRGDGLRGARLLGAGVRGGLPARLRLRAGTRLAPGAGLHLHRPGPLALAGEPYPAGGRAGWRVHRADRPHHPRDHAGSAATGLHPHRARQGRGAGQRPVPPRAEERGGAHRHRHRHRRRAADRRRGGDGERVRHPRPRPPHRGRHPAARLPGDPGRDPFVLLRLRAGEPADRHPLHPHRPEDTVL</sequence>
<evidence type="ECO:0000313" key="2">
    <source>
        <dbReference type="EMBL" id="CAA9277700.1"/>
    </source>
</evidence>
<feature type="compositionally biased region" description="Basic residues" evidence="1">
    <location>
        <begin position="261"/>
        <end position="275"/>
    </location>
</feature>
<feature type="compositionally biased region" description="Basic and acidic residues" evidence="1">
    <location>
        <begin position="293"/>
        <end position="313"/>
    </location>
</feature>
<evidence type="ECO:0000256" key="1">
    <source>
        <dbReference type="SAM" id="MobiDB-lite"/>
    </source>
</evidence>
<dbReference type="AlphaFoldDB" id="A0A6J4JE95"/>
<reference evidence="2" key="1">
    <citation type="submission" date="2020-02" db="EMBL/GenBank/DDBJ databases">
        <authorList>
            <person name="Meier V. D."/>
        </authorList>
    </citation>
    <scope>NUCLEOTIDE SEQUENCE</scope>
    <source>
        <strain evidence="2">AVDCRST_MAG04</strain>
    </source>
</reference>
<feature type="compositionally biased region" description="Basic residues" evidence="1">
    <location>
        <begin position="72"/>
        <end position="85"/>
    </location>
</feature>
<name>A0A6J4JE95_9PROT</name>
<feature type="compositionally biased region" description="Basic and acidic residues" evidence="1">
    <location>
        <begin position="125"/>
        <end position="134"/>
    </location>
</feature>
<gene>
    <name evidence="2" type="ORF">AVDCRST_MAG04-3507</name>
</gene>
<dbReference type="EMBL" id="CADCTL010000257">
    <property type="protein sequence ID" value="CAA9277700.1"/>
    <property type="molecule type" value="Genomic_DNA"/>
</dbReference>
<feature type="compositionally biased region" description="Basic and acidic residues" evidence="1">
    <location>
        <begin position="251"/>
        <end position="260"/>
    </location>
</feature>
<accession>A0A6J4JE95</accession>
<proteinExistence type="predicted"/>
<feature type="region of interest" description="Disordered" evidence="1">
    <location>
        <begin position="26"/>
        <end position="134"/>
    </location>
</feature>